<dbReference type="Proteomes" id="UP000681720">
    <property type="component" value="Unassembled WGS sequence"/>
</dbReference>
<gene>
    <name evidence="1" type="ORF">BYL167_LOCUS35983</name>
    <name evidence="2" type="ORF">GIL414_LOCUS49545</name>
</gene>
<dbReference type="Proteomes" id="UP000681967">
    <property type="component" value="Unassembled WGS sequence"/>
</dbReference>
<evidence type="ECO:0000313" key="2">
    <source>
        <dbReference type="EMBL" id="CAF4854065.1"/>
    </source>
</evidence>
<evidence type="ECO:0000313" key="3">
    <source>
        <dbReference type="Proteomes" id="UP000681967"/>
    </source>
</evidence>
<accession>A0A8S2XKS1</accession>
<dbReference type="EMBL" id="CAJOBJ010163146">
    <property type="protein sequence ID" value="CAF4854065.1"/>
    <property type="molecule type" value="Genomic_DNA"/>
</dbReference>
<comment type="caution">
    <text evidence="1">The sequence shown here is derived from an EMBL/GenBank/DDBJ whole genome shotgun (WGS) entry which is preliminary data.</text>
</comment>
<evidence type="ECO:0000313" key="1">
    <source>
        <dbReference type="EMBL" id="CAF4500345.1"/>
    </source>
</evidence>
<organism evidence="1 3">
    <name type="scientific">Rotaria magnacalcarata</name>
    <dbReference type="NCBI Taxonomy" id="392030"/>
    <lineage>
        <taxon>Eukaryota</taxon>
        <taxon>Metazoa</taxon>
        <taxon>Spiralia</taxon>
        <taxon>Gnathifera</taxon>
        <taxon>Rotifera</taxon>
        <taxon>Eurotatoria</taxon>
        <taxon>Bdelloidea</taxon>
        <taxon>Philodinida</taxon>
        <taxon>Philodinidae</taxon>
        <taxon>Rotaria</taxon>
    </lineage>
</organism>
<protein>
    <submittedName>
        <fullName evidence="1">Uncharacterized protein</fullName>
    </submittedName>
</protein>
<dbReference type="AlphaFoldDB" id="A0A8S2XKS1"/>
<sequence>NQQEALGCVEQCPFCSCKCEEGTGPHTVHQASKHRLMAFNGSFEMLLNGRKGYVFDLCNSEFTLRHSKWKENSPS</sequence>
<proteinExistence type="predicted"/>
<dbReference type="EMBL" id="CAJOBH010077246">
    <property type="protein sequence ID" value="CAF4500345.1"/>
    <property type="molecule type" value="Genomic_DNA"/>
</dbReference>
<feature type="non-terminal residue" evidence="1">
    <location>
        <position position="1"/>
    </location>
</feature>
<reference evidence="1" key="1">
    <citation type="submission" date="2021-02" db="EMBL/GenBank/DDBJ databases">
        <authorList>
            <person name="Nowell W R."/>
        </authorList>
    </citation>
    <scope>NUCLEOTIDE SEQUENCE</scope>
</reference>
<name>A0A8S2XKS1_9BILA</name>